<organism evidence="2">
    <name type="scientific">viral metagenome</name>
    <dbReference type="NCBI Taxonomy" id="1070528"/>
    <lineage>
        <taxon>unclassified sequences</taxon>
        <taxon>metagenomes</taxon>
        <taxon>organismal metagenomes</taxon>
    </lineage>
</organism>
<keyword evidence="1" id="KW-0812">Transmembrane</keyword>
<feature type="transmembrane region" description="Helical" evidence="1">
    <location>
        <begin position="49"/>
        <end position="74"/>
    </location>
</feature>
<accession>A0A6C0CUC8</accession>
<dbReference type="AlphaFoldDB" id="A0A6C0CUC8"/>
<protein>
    <submittedName>
        <fullName evidence="2">Uncharacterized protein</fullName>
    </submittedName>
</protein>
<keyword evidence="1" id="KW-1133">Transmembrane helix</keyword>
<dbReference type="EMBL" id="MN739479">
    <property type="protein sequence ID" value="QHT07105.1"/>
    <property type="molecule type" value="Genomic_DNA"/>
</dbReference>
<keyword evidence="1" id="KW-0472">Membrane</keyword>
<name>A0A6C0CUC8_9ZZZZ</name>
<proteinExistence type="predicted"/>
<evidence type="ECO:0000313" key="2">
    <source>
        <dbReference type="EMBL" id="QHT07105.1"/>
    </source>
</evidence>
<feature type="transmembrane region" description="Helical" evidence="1">
    <location>
        <begin position="7"/>
        <end position="29"/>
    </location>
</feature>
<feature type="transmembrane region" description="Helical" evidence="1">
    <location>
        <begin position="81"/>
        <end position="98"/>
    </location>
</feature>
<evidence type="ECO:0000256" key="1">
    <source>
        <dbReference type="SAM" id="Phobius"/>
    </source>
</evidence>
<reference evidence="2" key="1">
    <citation type="journal article" date="2020" name="Nature">
        <title>Giant virus diversity and host interactions through global metagenomics.</title>
        <authorList>
            <person name="Schulz F."/>
            <person name="Roux S."/>
            <person name="Paez-Espino D."/>
            <person name="Jungbluth S."/>
            <person name="Walsh D.A."/>
            <person name="Denef V.J."/>
            <person name="McMahon K.D."/>
            <person name="Konstantinidis K.T."/>
            <person name="Eloe-Fadrosh E.A."/>
            <person name="Kyrpides N.C."/>
            <person name="Woyke T."/>
        </authorList>
    </citation>
    <scope>NUCLEOTIDE SEQUENCE</scope>
    <source>
        <strain evidence="2">GVMAG-M-3300021962-46</strain>
    </source>
</reference>
<sequence length="263" mass="29506">MNFTPRTIILLIILLIAISIFAVLIWYPLGFVLNEGFLRGIFGGFGDSMAAILLIAYVAIICIGTWILLLLYILYKLIDPLFIINIPIFGQIIAAILLDITPFKEVRETGVVNFFDTIFDLSGDNIFRRFFDAVINFLLSSGTTAKNELFGDVEQKAKQKFEEKTQNITNPKETESTEDNNTGQMTVFASELSSIEDNNAKLYITTSYNNCISNIKPISSTVSGIERVKLQINNTKAKMYCDKDKISLISNQIGEEIEAKIKD</sequence>